<evidence type="ECO:0000313" key="1">
    <source>
        <dbReference type="EMBL" id="PBJ88905.1"/>
    </source>
</evidence>
<dbReference type="AlphaFoldDB" id="A0A0Y5CIS3"/>
<organism evidence="3 6">
    <name type="scientific">Neisseria meningitidis</name>
    <dbReference type="NCBI Taxonomy" id="487"/>
    <lineage>
        <taxon>Bacteria</taxon>
        <taxon>Pseudomonadati</taxon>
        <taxon>Pseudomonadota</taxon>
        <taxon>Betaproteobacteria</taxon>
        <taxon>Neisseriales</taxon>
        <taxon>Neisseriaceae</taxon>
        <taxon>Neisseria</taxon>
    </lineage>
</organism>
<gene>
    <name evidence="2" type="ORF">CIJ84_07845</name>
    <name evidence="1" type="ORF">CNQ34_00865</name>
    <name evidence="3" type="ORF">COH52_08175</name>
</gene>
<evidence type="ECO:0000313" key="2">
    <source>
        <dbReference type="EMBL" id="RGB15753.1"/>
    </source>
</evidence>
<evidence type="ECO:0000313" key="3">
    <source>
        <dbReference type="EMBL" id="RQK77686.1"/>
    </source>
</evidence>
<evidence type="ECO:0000313" key="5">
    <source>
        <dbReference type="Proteomes" id="UP000260504"/>
    </source>
</evidence>
<reference evidence="3 6" key="3">
    <citation type="submission" date="2017-09" db="EMBL/GenBank/DDBJ databases">
        <title>Phenotypic and genotypic characterization of Colombian isolates of Neisseria meningitidis recovered from invasive disease.</title>
        <authorList>
            <person name="Duarte C."/>
            <person name="Gabastou J.M."/>
            <person name="Moreno J."/>
        </authorList>
    </citation>
    <scope>NUCLEOTIDE SEQUENCE [LARGE SCALE GENOMIC DNA]</scope>
    <source>
        <strain evidence="3 6">INS-Nm1012</strain>
    </source>
</reference>
<accession>A0A0Y5CIS3</accession>
<evidence type="ECO:0000313" key="6">
    <source>
        <dbReference type="Proteomes" id="UP000283666"/>
    </source>
</evidence>
<sequence>MQLGSNNDEKNKITLQENAAGQYVLPRFLERLCRLKASQTNICTNAITSRTIGAINAPKTPVSISSRIIHVP</sequence>
<dbReference type="EMBL" id="NVYQ01000114">
    <property type="protein sequence ID" value="RGB15753.1"/>
    <property type="molecule type" value="Genomic_DNA"/>
</dbReference>
<protein>
    <submittedName>
        <fullName evidence="3">Uncharacterized protein</fullName>
    </submittedName>
</protein>
<dbReference type="Proteomes" id="UP000283666">
    <property type="component" value="Unassembled WGS sequence"/>
</dbReference>
<dbReference type="EMBL" id="NTLY01000001">
    <property type="protein sequence ID" value="PBJ88905.1"/>
    <property type="molecule type" value="Genomic_DNA"/>
</dbReference>
<dbReference type="Proteomes" id="UP000260504">
    <property type="component" value="Unassembled WGS sequence"/>
</dbReference>
<reference evidence="2 5" key="2">
    <citation type="submission" date="2017-08" db="EMBL/GenBank/DDBJ databases">
        <title>Meningococcal Conjunctivitis and Endemic Carriage at a Military Recruit Training Center.</title>
        <authorList>
            <person name="Bobb A.J."/>
            <person name="Galac M.R."/>
            <person name="Snesrud E."/>
            <person name="Clagett C.D."/>
        </authorList>
    </citation>
    <scope>NUCLEOTIDE SEQUENCE [LARGE SCALE GENOMIC DNA]</scope>
    <source>
        <strain evidence="2 5">MRSN431200</strain>
    </source>
</reference>
<reference evidence="1 4" key="1">
    <citation type="journal article" date="2017" name="Clin. Infect. Dis.">
        <title>Increased Risk for Meningococcal Disease among Men who have Sex with Men in the United States, 2012-2015.</title>
        <authorList>
            <person name="Folaranmi T.A."/>
            <person name="Kretz C.B."/>
            <person name="Kamiya H."/>
            <person name="MacNeil J.R."/>
            <person name="Whaley M.J."/>
            <person name="Blain A."/>
            <person name="Antwi M."/>
            <person name="Dorsinville M."/>
            <person name="Pacilli M."/>
            <person name="Smith S."/>
            <person name="Civen R."/>
            <person name="Ngo V."/>
            <person name="Winter K."/>
            <person name="Harriman K."/>
            <person name="Wang X."/>
            <person name="Bowen V.B."/>
            <person name="Patel M."/>
            <person name="Martin S."/>
            <person name="Misegades L."/>
            <person name="Meyer S.A."/>
        </authorList>
    </citation>
    <scope>NUCLEOTIDE SEQUENCE [LARGE SCALE GENOMIC DNA]</scope>
    <source>
        <strain evidence="1 4">M26503</strain>
    </source>
</reference>
<proteinExistence type="predicted"/>
<reference evidence="1" key="4">
    <citation type="submission" date="2017-09" db="EMBL/GenBank/DDBJ databases">
        <authorList>
            <person name="Kretz C."/>
            <person name="Retchless A."/>
            <person name="Wang X."/>
        </authorList>
    </citation>
    <scope>NUCLEOTIDE SEQUENCE</scope>
    <source>
        <strain evidence="1">M26503</strain>
    </source>
</reference>
<evidence type="ECO:0000313" key="4">
    <source>
        <dbReference type="Proteomes" id="UP000217930"/>
    </source>
</evidence>
<name>A0A0Y5CIS3_NEIME</name>
<dbReference type="EMBL" id="NWZY01000021">
    <property type="protein sequence ID" value="RQK77686.1"/>
    <property type="molecule type" value="Genomic_DNA"/>
</dbReference>
<comment type="caution">
    <text evidence="3">The sequence shown here is derived from an EMBL/GenBank/DDBJ whole genome shotgun (WGS) entry which is preliminary data.</text>
</comment>
<dbReference type="Proteomes" id="UP000217930">
    <property type="component" value="Unassembled WGS sequence"/>
</dbReference>